<evidence type="ECO:0000259" key="10">
    <source>
        <dbReference type="PROSITE" id="PS50158"/>
    </source>
</evidence>
<dbReference type="Pfam" id="PF13650">
    <property type="entry name" value="Asp_protease_2"/>
    <property type="match status" value="1"/>
</dbReference>
<keyword evidence="6" id="KW-0378">Hydrolase</keyword>
<comment type="caution">
    <text evidence="14">The sequence shown here is derived from an EMBL/GenBank/DDBJ whole genome shotgun (WGS) entry which is preliminary data.</text>
</comment>
<feature type="domain" description="Integrase catalytic" evidence="13">
    <location>
        <begin position="1127"/>
        <end position="1296"/>
    </location>
</feature>
<dbReference type="Gene3D" id="1.10.340.70">
    <property type="match status" value="1"/>
</dbReference>
<dbReference type="InterPro" id="IPR021109">
    <property type="entry name" value="Peptidase_aspartic_dom_sf"/>
</dbReference>
<feature type="domain" description="Reverse transcriptase" evidence="12">
    <location>
        <begin position="599"/>
        <end position="779"/>
    </location>
</feature>
<dbReference type="InterPro" id="IPR012337">
    <property type="entry name" value="RNaseH-like_sf"/>
</dbReference>
<dbReference type="SUPFAM" id="SSF57756">
    <property type="entry name" value="Retrovirus zinc finger-like domains"/>
    <property type="match status" value="1"/>
</dbReference>
<dbReference type="EC" id="2.7.7.49" evidence="1"/>
<feature type="compositionally biased region" description="Low complexity" evidence="9">
    <location>
        <begin position="1438"/>
        <end position="1448"/>
    </location>
</feature>
<evidence type="ECO:0000256" key="2">
    <source>
        <dbReference type="ARBA" id="ARBA00022679"/>
    </source>
</evidence>
<dbReference type="InterPro" id="IPR050951">
    <property type="entry name" value="Retrovirus_Pol_polyprotein"/>
</dbReference>
<feature type="domain" description="Peptidase A2" evidence="11">
    <location>
        <begin position="411"/>
        <end position="490"/>
    </location>
</feature>
<evidence type="ECO:0000256" key="7">
    <source>
        <dbReference type="ARBA" id="ARBA00022918"/>
    </source>
</evidence>
<feature type="region of interest" description="Disordered" evidence="9">
    <location>
        <begin position="1423"/>
        <end position="1472"/>
    </location>
</feature>
<dbReference type="PROSITE" id="PS50994">
    <property type="entry name" value="INTEGRASE"/>
    <property type="match status" value="1"/>
</dbReference>
<dbReference type="InterPro" id="IPR041373">
    <property type="entry name" value="RT_RNaseH"/>
</dbReference>
<dbReference type="InterPro" id="IPR041588">
    <property type="entry name" value="Integrase_H2C2"/>
</dbReference>
<dbReference type="PANTHER" id="PTHR37984">
    <property type="entry name" value="PROTEIN CBG26694"/>
    <property type="match status" value="1"/>
</dbReference>
<feature type="region of interest" description="Disordered" evidence="9">
    <location>
        <begin position="1"/>
        <end position="23"/>
    </location>
</feature>
<dbReference type="Pfam" id="PF00078">
    <property type="entry name" value="RVT_1"/>
    <property type="match status" value="1"/>
</dbReference>
<dbReference type="InterPro" id="IPR043128">
    <property type="entry name" value="Rev_trsase/Diguanyl_cyclase"/>
</dbReference>
<dbReference type="Pfam" id="PF17917">
    <property type="entry name" value="RT_RNaseH"/>
    <property type="match status" value="1"/>
</dbReference>
<dbReference type="Gene3D" id="2.40.70.10">
    <property type="entry name" value="Acid Proteases"/>
    <property type="match status" value="1"/>
</dbReference>
<evidence type="ECO:0000259" key="12">
    <source>
        <dbReference type="PROSITE" id="PS50878"/>
    </source>
</evidence>
<dbReference type="InterPro" id="IPR043502">
    <property type="entry name" value="DNA/RNA_pol_sf"/>
</dbReference>
<name>A0ABR3HEE7_LOXSC</name>
<keyword evidence="3" id="KW-0548">Nucleotidyltransferase</keyword>
<feature type="region of interest" description="Disordered" evidence="9">
    <location>
        <begin position="275"/>
        <end position="297"/>
    </location>
</feature>
<dbReference type="EMBL" id="JBEUOH010000021">
    <property type="protein sequence ID" value="KAL0868788.1"/>
    <property type="molecule type" value="Genomic_DNA"/>
</dbReference>
<dbReference type="InterPro" id="IPR000477">
    <property type="entry name" value="RT_dom"/>
</dbReference>
<dbReference type="Gene3D" id="3.10.10.10">
    <property type="entry name" value="HIV Type 1 Reverse Transcriptase, subunit A, domain 1"/>
    <property type="match status" value="1"/>
</dbReference>
<keyword evidence="5" id="KW-0255">Endonuclease</keyword>
<dbReference type="InterPro" id="IPR001584">
    <property type="entry name" value="Integrase_cat-core"/>
</dbReference>
<evidence type="ECO:0000256" key="1">
    <source>
        <dbReference type="ARBA" id="ARBA00012493"/>
    </source>
</evidence>
<dbReference type="SUPFAM" id="SSF53098">
    <property type="entry name" value="Ribonuclease H-like"/>
    <property type="match status" value="1"/>
</dbReference>
<dbReference type="Gene3D" id="3.30.420.10">
    <property type="entry name" value="Ribonuclease H-like superfamily/Ribonuclease H"/>
    <property type="match status" value="1"/>
</dbReference>
<protein>
    <recommendedName>
        <fullName evidence="1">RNA-directed DNA polymerase</fullName>
        <ecNumber evidence="1">2.7.7.49</ecNumber>
    </recommendedName>
</protein>
<keyword evidence="8" id="KW-0862">Zinc</keyword>
<dbReference type="InterPro" id="IPR001969">
    <property type="entry name" value="Aspartic_peptidase_AS"/>
</dbReference>
<accession>A0ABR3HEE7</accession>
<reference evidence="14 15" key="1">
    <citation type="submission" date="2024-06" db="EMBL/GenBank/DDBJ databases">
        <title>A chromosome-level genome assembly of beet webworm, Loxostege sticticalis.</title>
        <authorList>
            <person name="Zhang Y."/>
        </authorList>
    </citation>
    <scope>NUCLEOTIDE SEQUENCE [LARGE SCALE GENOMIC DNA]</scope>
    <source>
        <strain evidence="14">AQ026</strain>
        <tissue evidence="14">Whole body</tissue>
    </source>
</reference>
<gene>
    <name evidence="14" type="ORF">ABMA27_008220</name>
</gene>
<feature type="region of interest" description="Disordered" evidence="9">
    <location>
        <begin position="326"/>
        <end position="347"/>
    </location>
</feature>
<evidence type="ECO:0000256" key="3">
    <source>
        <dbReference type="ARBA" id="ARBA00022695"/>
    </source>
</evidence>
<dbReference type="SMART" id="SM00343">
    <property type="entry name" value="ZnF_C2HC"/>
    <property type="match status" value="2"/>
</dbReference>
<dbReference type="PROSITE" id="PS00141">
    <property type="entry name" value="ASP_PROTEASE"/>
    <property type="match status" value="1"/>
</dbReference>
<dbReference type="Pfam" id="PF17921">
    <property type="entry name" value="Integrase_H2C2"/>
    <property type="match status" value="1"/>
</dbReference>
<dbReference type="PANTHER" id="PTHR37984:SF5">
    <property type="entry name" value="PROTEIN NYNRIN-LIKE"/>
    <property type="match status" value="1"/>
</dbReference>
<dbReference type="InterPro" id="IPR001995">
    <property type="entry name" value="Peptidase_A2_cat"/>
</dbReference>
<dbReference type="PROSITE" id="PS50175">
    <property type="entry name" value="ASP_PROT_RETROV"/>
    <property type="match status" value="1"/>
</dbReference>
<dbReference type="SUPFAM" id="SSF50630">
    <property type="entry name" value="Acid proteases"/>
    <property type="match status" value="1"/>
</dbReference>
<dbReference type="PROSITE" id="PS50158">
    <property type="entry name" value="ZF_CCHC"/>
    <property type="match status" value="1"/>
</dbReference>
<evidence type="ECO:0000256" key="8">
    <source>
        <dbReference type="PROSITE-ProRule" id="PRU00047"/>
    </source>
</evidence>
<evidence type="ECO:0000313" key="15">
    <source>
        <dbReference type="Proteomes" id="UP001549920"/>
    </source>
</evidence>
<sequence>MSGRKRAPPRERPPSPSSYPNLGSLAVTMDAILNRLATLEQRVSSPAGAASQPALTTGEDAGSEALTPLPVPAVSEPAPAAPCGEATSTASSVSSATPSTDVTERLIDALKAVTAVRSNHYYISDFDPNIHDVSAWCDEVDRARSQNQWDEKECLARVGLSLKGDARSWLRDWTSNDRTWSNFKSELKALCPRRVDVANILFNVMCTESDKYSTYADYARKSLLKLRVVKGLSDDLLCAIIIRGIKDPQIRAAATNAKLTTDTIVEHLSIYTKPNRSSASVSDNHARSNGSKFNSSFNRKRSALNSDVTFSCFNCKQTGHKSKFCPKRPKAEPSIPDSNKFQTTHESTNFTPPPKIVCTFCKKPGHTEAKCFAKERSEPRNKANVNFCRERELCVRAQRDIITAVVCGIPTDVLIDSGSSISLISNDLVKHFSFRMQACVQILRGLGGVEMRSDYYVTLPIEFSDVTLEVDFYVVPRDYLSAPVLVGTDVLNRRGIAYIRTGECQRIVRNSPCVNNVTNSEPTVQVDSLKTSLCGDEKLQLGAVLNKYSKYFLSGTATTTVTTGEMHIRLTSDEPVNYRPYKLSFDEKLRVRDIVRDLKEKGIVRESESPYASPVLLVKKKDGTDRMVVDYRALNSVTVKDRYPLPLIEDHIDRLGRAKYFSTLDMLTGFHQVKLNEDSVHRTAFVTPEGHFEYLKMPYGLANAPVVYQRIISDTLRPFIDAGQVLVYVDDGMLISDTVMAGLSLLDSVLETLTKAGFSINLRKCAFLTTEVEYLGRTIGNGQVRPSVHKINALVRSPVPGTVKQVRQFLGLAGYFRRYIPGYSTKVAPIAFLTRKDVKFNWGDDQERARQEIISILTSEPALSIFDPSLETEVHTDASSQGYGAVLMQVGKDGHRHAVAFYSKVTVGAEPRYHSYELETLAVVKALQHFRHYLVGKHFKVVTDCNALKMTQHKKDLLPRVARWWMYLQDFDFTLEYRKGQFMPHADYLSRNPVNLCVVQRPLNWARVAQAADDETVTLLEKLDQGQLDSSRYVKKNDLLYYKYNPIGEQSRLLCYVPKGFRLSLLRVFHDEHEHISIEKVLDLILKHFWFPNLRQFVKKYIDHCVVCLTHKKVPRAPLQPIVSWTKPSVPFDTIHVDALGPLPESNGYKYVLILVDAFTKYCFLYPMYRQDSTELKRAFTNAISIFGTPQLIVCDRGRMFDSAEFNEWAANFGIQLHFITPEMHHENGQVERYCRTVLNMVRIAVNHKHESWSNALWKIQLVLNTNKQKTTQCSALNLLIGTEATTPAINALVRDITVGGSTPNREAWRELRRQRAEERLARNQSDQDARVNRSRKAPRAFAVSDMVFVKKSSQATSKLDSGIRGPYRVTSCLPNGRYELQLIAGSYGKTTQAAAEYMLPWDGEWTPEACAAIFECDDDLIPAATSEPQPGTSRDMPSLSSPPEELPNQVPSPEIIEDDDTSGEAVLATPE</sequence>
<evidence type="ECO:0000259" key="11">
    <source>
        <dbReference type="PROSITE" id="PS50175"/>
    </source>
</evidence>
<dbReference type="CDD" id="cd09274">
    <property type="entry name" value="RNase_HI_RT_Ty3"/>
    <property type="match status" value="1"/>
</dbReference>
<feature type="domain" description="CCHC-type" evidence="10">
    <location>
        <begin position="312"/>
        <end position="327"/>
    </location>
</feature>
<organism evidence="14 15">
    <name type="scientific">Loxostege sticticalis</name>
    <name type="common">Beet webworm moth</name>
    <dbReference type="NCBI Taxonomy" id="481309"/>
    <lineage>
        <taxon>Eukaryota</taxon>
        <taxon>Metazoa</taxon>
        <taxon>Ecdysozoa</taxon>
        <taxon>Arthropoda</taxon>
        <taxon>Hexapoda</taxon>
        <taxon>Insecta</taxon>
        <taxon>Pterygota</taxon>
        <taxon>Neoptera</taxon>
        <taxon>Endopterygota</taxon>
        <taxon>Lepidoptera</taxon>
        <taxon>Glossata</taxon>
        <taxon>Ditrysia</taxon>
        <taxon>Pyraloidea</taxon>
        <taxon>Crambidae</taxon>
        <taxon>Pyraustinae</taxon>
        <taxon>Loxostege</taxon>
    </lineage>
</organism>
<keyword evidence="15" id="KW-1185">Reference proteome</keyword>
<keyword evidence="8" id="KW-0479">Metal-binding</keyword>
<evidence type="ECO:0000259" key="13">
    <source>
        <dbReference type="PROSITE" id="PS50994"/>
    </source>
</evidence>
<evidence type="ECO:0000313" key="14">
    <source>
        <dbReference type="EMBL" id="KAL0868788.1"/>
    </source>
</evidence>
<dbReference type="PROSITE" id="PS50878">
    <property type="entry name" value="RT_POL"/>
    <property type="match status" value="1"/>
</dbReference>
<proteinExistence type="predicted"/>
<dbReference type="CDD" id="cd01647">
    <property type="entry name" value="RT_LTR"/>
    <property type="match status" value="1"/>
</dbReference>
<dbReference type="Gene3D" id="4.10.60.10">
    <property type="entry name" value="Zinc finger, CCHC-type"/>
    <property type="match status" value="1"/>
</dbReference>
<evidence type="ECO:0000256" key="9">
    <source>
        <dbReference type="SAM" id="MobiDB-lite"/>
    </source>
</evidence>
<feature type="compositionally biased region" description="Polar residues" evidence="9">
    <location>
        <begin position="336"/>
        <end position="347"/>
    </location>
</feature>
<dbReference type="InterPro" id="IPR036875">
    <property type="entry name" value="Znf_CCHC_sf"/>
</dbReference>
<evidence type="ECO:0000256" key="4">
    <source>
        <dbReference type="ARBA" id="ARBA00022722"/>
    </source>
</evidence>
<evidence type="ECO:0000256" key="5">
    <source>
        <dbReference type="ARBA" id="ARBA00022759"/>
    </source>
</evidence>
<dbReference type="SUPFAM" id="SSF56672">
    <property type="entry name" value="DNA/RNA polymerases"/>
    <property type="match status" value="1"/>
</dbReference>
<dbReference type="InterPro" id="IPR036397">
    <property type="entry name" value="RNaseH_sf"/>
</dbReference>
<keyword evidence="2" id="KW-0808">Transferase</keyword>
<dbReference type="Pfam" id="PF00665">
    <property type="entry name" value="rve"/>
    <property type="match status" value="1"/>
</dbReference>
<dbReference type="Pfam" id="PF00098">
    <property type="entry name" value="zf-CCHC"/>
    <property type="match status" value="1"/>
</dbReference>
<keyword evidence="7" id="KW-0695">RNA-directed DNA polymerase</keyword>
<evidence type="ECO:0000256" key="6">
    <source>
        <dbReference type="ARBA" id="ARBA00022801"/>
    </source>
</evidence>
<dbReference type="InterPro" id="IPR001878">
    <property type="entry name" value="Znf_CCHC"/>
</dbReference>
<dbReference type="CDD" id="cd00303">
    <property type="entry name" value="retropepsin_like"/>
    <property type="match status" value="1"/>
</dbReference>
<feature type="region of interest" description="Disordered" evidence="9">
    <location>
        <begin position="44"/>
        <end position="100"/>
    </location>
</feature>
<keyword evidence="8" id="KW-0863">Zinc-finger</keyword>
<feature type="compositionally biased region" description="Low complexity" evidence="9">
    <location>
        <begin position="72"/>
        <end position="100"/>
    </location>
</feature>
<keyword evidence="4" id="KW-0540">Nuclease</keyword>
<dbReference type="Gene3D" id="3.30.70.270">
    <property type="match status" value="2"/>
</dbReference>
<dbReference type="Proteomes" id="UP001549920">
    <property type="component" value="Unassembled WGS sequence"/>
</dbReference>